<feature type="compositionally biased region" description="Low complexity" evidence="1">
    <location>
        <begin position="120"/>
        <end position="129"/>
    </location>
</feature>
<feature type="region of interest" description="Disordered" evidence="1">
    <location>
        <begin position="520"/>
        <end position="560"/>
    </location>
</feature>
<accession>A0AAD4HTY3</accession>
<dbReference type="EMBL" id="JABBWK010000001">
    <property type="protein sequence ID" value="KAG1908713.1"/>
    <property type="molecule type" value="Genomic_DNA"/>
</dbReference>
<feature type="region of interest" description="Disordered" evidence="1">
    <location>
        <begin position="449"/>
        <end position="485"/>
    </location>
</feature>
<name>A0AAD4HTY3_9AGAM</name>
<sequence length="812" mass="86432">MFCTRRPPTLSINELNHILSESLDIERLENVNVSDTILHDPLPSAPEKQKTSTFHRLFSRSSSHLPLVPRSPILKHVDEPVTPSPRKMAFTWRLSRLSPHRSHRAEEHTVEDISSVPLNRSRSSSGCSVTSAVLSPSRALTSMSSTSSLGSVIPTSERFSKRLAECMETGNVALSTRRSPSPTHSRLSPIQTTHFPPTPRSPLQLLFGNKSSSSNTCKGATTSSDATEMGSGTPVTECNVVESIDDNVTPRATGFTILSHRSSDSTVQAKTRRRPSALTLVLPPQEIASLCLQPAVGVSPHVPSDTEGSISTCSLPSPTSSIPISCQPASYVPSASSSASRSSTSTTSSFPWSRARAGSRSMLTPPLPGPPPSSPLPPLPALTARNSDIITPPNAPVPLPTTNPTSSKRARTPVRTDSPSGTVVIPPSPGSLRLPSRLSWGATGRIVIPLPSSLPSPPSSPSKVGGKRELSPCSPTNNSMSNATSPILDKRASVGIIEAADDMEAQVRLMKSILVPSTRRSKGTLSCSNSPQKRVQIHAEANSEPASPSKKPRRKSSAVSTIPFLTVPRERRRSAPLLRSGAIPKATLIPPACADWTLSLPFCIDVPGSGICVPTPPSEDAALHEADKALQVAQWDDWTLSLGADRQKVTKVLECVVNQCLEAKDGTEKPCAATAQLPTPSTTPEPGDNLPAASLPSLFTPFARSDSPASLGPHGGGLDLDGGCGKRGSGWDVCGWFGLSSMYEPQTETTRPVSSLHSEASWMRQSCDTDVSWGGDVDHDFTRRSHKESPSEDSTTTTDTLFYSARTSMLVR</sequence>
<feature type="compositionally biased region" description="Low complexity" evidence="1">
    <location>
        <begin position="328"/>
        <end position="353"/>
    </location>
</feature>
<evidence type="ECO:0000313" key="3">
    <source>
        <dbReference type="Proteomes" id="UP001195769"/>
    </source>
</evidence>
<dbReference type="RefSeq" id="XP_041234288.1">
    <property type="nucleotide sequence ID" value="XM_041365466.1"/>
</dbReference>
<feature type="region of interest" description="Disordered" evidence="1">
    <location>
        <begin position="328"/>
        <end position="432"/>
    </location>
</feature>
<feature type="compositionally biased region" description="Pro residues" evidence="1">
    <location>
        <begin position="365"/>
        <end position="380"/>
    </location>
</feature>
<dbReference type="AlphaFoldDB" id="A0AAD4HTY3"/>
<feature type="compositionally biased region" description="Polar residues" evidence="1">
    <location>
        <begin position="213"/>
        <end position="226"/>
    </location>
</feature>
<feature type="compositionally biased region" description="Polar residues" evidence="1">
    <location>
        <begin position="473"/>
        <end position="485"/>
    </location>
</feature>
<proteinExistence type="predicted"/>
<protein>
    <submittedName>
        <fullName evidence="2">Uncharacterized protein</fullName>
    </submittedName>
</protein>
<gene>
    <name evidence="2" type="ORF">F5891DRAFT_1168760</name>
</gene>
<evidence type="ECO:0000313" key="2">
    <source>
        <dbReference type="EMBL" id="KAG1908713.1"/>
    </source>
</evidence>
<dbReference type="Proteomes" id="UP001195769">
    <property type="component" value="Unassembled WGS sequence"/>
</dbReference>
<reference evidence="2" key="1">
    <citation type="journal article" date="2020" name="New Phytol.">
        <title>Comparative genomics reveals dynamic genome evolution in host specialist ectomycorrhizal fungi.</title>
        <authorList>
            <person name="Lofgren L.A."/>
            <person name="Nguyen N.H."/>
            <person name="Vilgalys R."/>
            <person name="Ruytinx J."/>
            <person name="Liao H.L."/>
            <person name="Branco S."/>
            <person name="Kuo A."/>
            <person name="LaButti K."/>
            <person name="Lipzen A."/>
            <person name="Andreopoulos W."/>
            <person name="Pangilinan J."/>
            <person name="Riley R."/>
            <person name="Hundley H."/>
            <person name="Na H."/>
            <person name="Barry K."/>
            <person name="Grigoriev I.V."/>
            <person name="Stajich J.E."/>
            <person name="Kennedy P.G."/>
        </authorList>
    </citation>
    <scope>NUCLEOTIDE SEQUENCE</scope>
    <source>
        <strain evidence="2">FC203</strain>
    </source>
</reference>
<comment type="caution">
    <text evidence="2">The sequence shown here is derived from an EMBL/GenBank/DDBJ whole genome shotgun (WGS) entry which is preliminary data.</text>
</comment>
<evidence type="ECO:0000256" key="1">
    <source>
        <dbReference type="SAM" id="MobiDB-lite"/>
    </source>
</evidence>
<keyword evidence="3" id="KW-1185">Reference proteome</keyword>
<feature type="region of interest" description="Disordered" evidence="1">
    <location>
        <begin position="213"/>
        <end position="233"/>
    </location>
</feature>
<feature type="region of interest" description="Disordered" evidence="1">
    <location>
        <begin position="174"/>
        <end position="199"/>
    </location>
</feature>
<feature type="compositionally biased region" description="Polar residues" evidence="1">
    <location>
        <begin position="523"/>
        <end position="533"/>
    </location>
</feature>
<dbReference type="GeneID" id="64659764"/>
<feature type="compositionally biased region" description="Low complexity" evidence="1">
    <location>
        <begin position="174"/>
        <end position="189"/>
    </location>
</feature>
<feature type="region of interest" description="Disordered" evidence="1">
    <location>
        <begin position="103"/>
        <end position="129"/>
    </location>
</feature>
<organism evidence="2 3">
    <name type="scientific">Suillus fuscotomentosus</name>
    <dbReference type="NCBI Taxonomy" id="1912939"/>
    <lineage>
        <taxon>Eukaryota</taxon>
        <taxon>Fungi</taxon>
        <taxon>Dikarya</taxon>
        <taxon>Basidiomycota</taxon>
        <taxon>Agaricomycotina</taxon>
        <taxon>Agaricomycetes</taxon>
        <taxon>Agaricomycetidae</taxon>
        <taxon>Boletales</taxon>
        <taxon>Suillineae</taxon>
        <taxon>Suillaceae</taxon>
        <taxon>Suillus</taxon>
    </lineage>
</organism>